<accession>A0A1E1WGT2</accession>
<feature type="region of interest" description="Disordered" evidence="1">
    <location>
        <begin position="340"/>
        <end position="386"/>
    </location>
</feature>
<sequence length="386" mass="43113">MDQPVDNSDPEHYGDANQAGPSAAPEGEQNRTSSDTDSSSSSSEDEESIVSPPPNKRPKRKSTKHVTTCSDPRVETLINHVSCLSEYVSQIPQYLQSLNTNTNVDNIAQPGPSSFLQNPCLPVSNCVSLGELGLEFDQRNIVPLANKDRLEELKRLQQFDSPAWKNIRYKKALQTLSATPGFVGLKVNEEFCHFNKNKDYLASTENLLAGLSNAVLQQRELLKTGSQNLVDWASANPKDLNPNSLFEKVSSTFGPGSPSYNMSETTMQIICGKRSECIEVRRDRIVKEIKNPNVKTTLMNIPPSAEHLFSRGSLLPLINSLGGVQSWLNTPNYLKEKRFSEQHTNKKVQKQPSKFNKTEQKRQTHNNKKNHTFRRNSGTDSNAKSK</sequence>
<dbReference type="EMBL" id="GDQN01004886">
    <property type="protein sequence ID" value="JAT86168.1"/>
    <property type="molecule type" value="Transcribed_RNA"/>
</dbReference>
<organism evidence="2">
    <name type="scientific">Pectinophora gossypiella</name>
    <name type="common">Cotton pink bollworm</name>
    <name type="synonym">Depressaria gossypiella</name>
    <dbReference type="NCBI Taxonomy" id="13191"/>
    <lineage>
        <taxon>Eukaryota</taxon>
        <taxon>Metazoa</taxon>
        <taxon>Ecdysozoa</taxon>
        <taxon>Arthropoda</taxon>
        <taxon>Hexapoda</taxon>
        <taxon>Insecta</taxon>
        <taxon>Pterygota</taxon>
        <taxon>Neoptera</taxon>
        <taxon>Endopterygota</taxon>
        <taxon>Lepidoptera</taxon>
        <taxon>Glossata</taxon>
        <taxon>Ditrysia</taxon>
        <taxon>Gelechioidea</taxon>
        <taxon>Gelechiidae</taxon>
        <taxon>Apatetrinae</taxon>
        <taxon>Pectinophora</taxon>
    </lineage>
</organism>
<evidence type="ECO:0000313" key="2">
    <source>
        <dbReference type="EMBL" id="JAT86168.1"/>
    </source>
</evidence>
<dbReference type="AlphaFoldDB" id="A0A1E1WGT2"/>
<reference evidence="2" key="1">
    <citation type="submission" date="2015-09" db="EMBL/GenBank/DDBJ databases">
        <title>De novo assembly of Pectinophora gossypiella (Pink Bollworm) gut transcriptome.</title>
        <authorList>
            <person name="Tassone E.E."/>
        </authorList>
    </citation>
    <scope>NUCLEOTIDE SEQUENCE</scope>
</reference>
<feature type="region of interest" description="Disordered" evidence="1">
    <location>
        <begin position="1"/>
        <end position="68"/>
    </location>
</feature>
<protein>
    <submittedName>
        <fullName evidence="2">Uncharacterized protein</fullName>
    </submittedName>
</protein>
<name>A0A1E1WGT2_PECGO</name>
<evidence type="ECO:0000256" key="1">
    <source>
        <dbReference type="SAM" id="MobiDB-lite"/>
    </source>
</evidence>
<proteinExistence type="predicted"/>
<feature type="compositionally biased region" description="Basic residues" evidence="1">
    <location>
        <begin position="363"/>
        <end position="374"/>
    </location>
</feature>
<feature type="compositionally biased region" description="Low complexity" evidence="1">
    <location>
        <begin position="32"/>
        <end position="42"/>
    </location>
</feature>
<feature type="compositionally biased region" description="Polar residues" evidence="1">
    <location>
        <begin position="375"/>
        <end position="386"/>
    </location>
</feature>
<dbReference type="OrthoDB" id="7483379at2759"/>
<gene>
    <name evidence="2" type="ORF">g.15720</name>
</gene>